<protein>
    <submittedName>
        <fullName evidence="3">Uncharacterized protein</fullName>
    </submittedName>
</protein>
<feature type="transmembrane region" description="Helical" evidence="2">
    <location>
        <begin position="319"/>
        <end position="344"/>
    </location>
</feature>
<reference evidence="3" key="2">
    <citation type="submission" date="2021-01" db="EMBL/GenBank/DDBJ databases">
        <authorList>
            <person name="Schikora-Tamarit M.A."/>
        </authorList>
    </citation>
    <scope>NUCLEOTIDE SEQUENCE</scope>
    <source>
        <strain evidence="3">CBS6341</strain>
    </source>
</reference>
<dbReference type="OrthoDB" id="3357002at2759"/>
<dbReference type="InterPro" id="IPR021460">
    <property type="entry name" value="DUF3112"/>
</dbReference>
<keyword evidence="2" id="KW-0472">Membrane</keyword>
<feature type="region of interest" description="Disordered" evidence="1">
    <location>
        <begin position="406"/>
        <end position="455"/>
    </location>
</feature>
<reference evidence="3" key="1">
    <citation type="journal article" date="2021" name="Open Biol.">
        <title>Shared evolutionary footprints suggest mitochondrial oxidative damage underlies multiple complex I losses in fungi.</title>
        <authorList>
            <person name="Schikora-Tamarit M.A."/>
            <person name="Marcet-Houben M."/>
            <person name="Nosek J."/>
            <person name="Gabaldon T."/>
        </authorList>
    </citation>
    <scope>NUCLEOTIDE SEQUENCE</scope>
    <source>
        <strain evidence="3">CBS6341</strain>
    </source>
</reference>
<proteinExistence type="predicted"/>
<feature type="transmembrane region" description="Helical" evidence="2">
    <location>
        <begin position="213"/>
        <end position="238"/>
    </location>
</feature>
<keyword evidence="2" id="KW-1133">Transmembrane helix</keyword>
<comment type="caution">
    <text evidence="3">The sequence shown here is derived from an EMBL/GenBank/DDBJ whole genome shotgun (WGS) entry which is preliminary data.</text>
</comment>
<feature type="transmembrane region" description="Helical" evidence="2">
    <location>
        <begin position="135"/>
        <end position="159"/>
    </location>
</feature>
<feature type="transmembrane region" description="Helical" evidence="2">
    <location>
        <begin position="359"/>
        <end position="378"/>
    </location>
</feature>
<evidence type="ECO:0000313" key="3">
    <source>
        <dbReference type="EMBL" id="KAH3675099.1"/>
    </source>
</evidence>
<accession>A0A9P8PPE1</accession>
<organism evidence="3 4">
    <name type="scientific">Wickerhamomyces mucosus</name>
    <dbReference type="NCBI Taxonomy" id="1378264"/>
    <lineage>
        <taxon>Eukaryota</taxon>
        <taxon>Fungi</taxon>
        <taxon>Dikarya</taxon>
        <taxon>Ascomycota</taxon>
        <taxon>Saccharomycotina</taxon>
        <taxon>Saccharomycetes</taxon>
        <taxon>Phaffomycetales</taxon>
        <taxon>Wickerhamomycetaceae</taxon>
        <taxon>Wickerhamomyces</taxon>
    </lineage>
</organism>
<name>A0A9P8PPE1_9ASCO</name>
<dbReference type="Pfam" id="PF11309">
    <property type="entry name" value="DUF3112"/>
    <property type="match status" value="1"/>
</dbReference>
<evidence type="ECO:0000313" key="4">
    <source>
        <dbReference type="Proteomes" id="UP000769528"/>
    </source>
</evidence>
<feature type="compositionally biased region" description="Low complexity" evidence="1">
    <location>
        <begin position="430"/>
        <end position="447"/>
    </location>
</feature>
<evidence type="ECO:0000256" key="1">
    <source>
        <dbReference type="SAM" id="MobiDB-lite"/>
    </source>
</evidence>
<evidence type="ECO:0000256" key="2">
    <source>
        <dbReference type="SAM" id="Phobius"/>
    </source>
</evidence>
<feature type="transmembrane region" description="Helical" evidence="2">
    <location>
        <begin position="100"/>
        <end position="123"/>
    </location>
</feature>
<feature type="transmembrane region" description="Helical" evidence="2">
    <location>
        <begin position="171"/>
        <end position="201"/>
    </location>
</feature>
<sequence length="455" mass="51980">MSTTINPATNPIIQGFKSTTNGAADGTGVLILISRANKLLRGNLPQYLIDYTLSIQNSIFGDYPKKSDIAPSALFMGIFFIFLCAHLFIFFKNWSRGHKFWLSLLFAFYSLLRVLGFLLRIIWADDILKMRIGMTSSVFVIVPIVLLASFNLVLAQRIFTWRHPQLGSTKIFWTGMILIYLFVAGIVVMAIVGALIPYIYFLSQHRYNMCRQVVQAASVLSVLYSLLAMFLVIGAFLIKPIAKDKETWTYQPWWIQSFSPFYYVPKNSCKLAEESFINRDENSIDHVRIIASTTEMPHYNTIEKIHRVSSKSGQLTHNFSILLIFITTFILLLSSIFRCVSTFLEQQANASQSWIYRNWVMYLMFGALEVIVNLLYLIGRVDLRFYRPDKLSKNLLERRKSSVADLEHTSKGSKSDLEKNDVVDSNQDDTVVVNKNPTMTTNTTPNTDYRSSSSV</sequence>
<keyword evidence="4" id="KW-1185">Reference proteome</keyword>
<feature type="transmembrane region" description="Helical" evidence="2">
    <location>
        <begin position="69"/>
        <end position="91"/>
    </location>
</feature>
<dbReference type="PANTHER" id="PTHR35184:SF1">
    <property type="entry name" value="INTEGRAL MEMBRANE PROTEIN"/>
    <property type="match status" value="1"/>
</dbReference>
<keyword evidence="2" id="KW-0812">Transmembrane</keyword>
<gene>
    <name evidence="3" type="ORF">WICMUC_002931</name>
</gene>
<dbReference type="PANTHER" id="PTHR35184">
    <property type="entry name" value="YALI0C10208P"/>
    <property type="match status" value="1"/>
</dbReference>
<dbReference type="EMBL" id="JAEUBF010000782">
    <property type="protein sequence ID" value="KAH3675099.1"/>
    <property type="molecule type" value="Genomic_DNA"/>
</dbReference>
<feature type="compositionally biased region" description="Basic and acidic residues" evidence="1">
    <location>
        <begin position="406"/>
        <end position="422"/>
    </location>
</feature>
<dbReference type="Proteomes" id="UP000769528">
    <property type="component" value="Unassembled WGS sequence"/>
</dbReference>
<dbReference type="AlphaFoldDB" id="A0A9P8PPE1"/>